<evidence type="ECO:0000256" key="1">
    <source>
        <dbReference type="ARBA" id="ARBA00006484"/>
    </source>
</evidence>
<dbReference type="CDD" id="cd05374">
    <property type="entry name" value="17beta-HSD-like_SDR_c"/>
    <property type="match status" value="1"/>
</dbReference>
<evidence type="ECO:0000256" key="2">
    <source>
        <dbReference type="ARBA" id="ARBA00023002"/>
    </source>
</evidence>
<dbReference type="PRINTS" id="PR00081">
    <property type="entry name" value="GDHRDH"/>
</dbReference>
<accession>A0ABU3N6Y1</accession>
<gene>
    <name evidence="4" type="ORF">MZO42_13040</name>
</gene>
<dbReference type="PANTHER" id="PTHR43976:SF16">
    <property type="entry name" value="SHORT-CHAIN DEHYDROGENASE_REDUCTASE FAMILY PROTEIN"/>
    <property type="match status" value="1"/>
</dbReference>
<name>A0ABU3N6Y1_9SPHN</name>
<comment type="similarity">
    <text evidence="1 3">Belongs to the short-chain dehydrogenases/reductases (SDR) family.</text>
</comment>
<dbReference type="PANTHER" id="PTHR43976">
    <property type="entry name" value="SHORT CHAIN DEHYDROGENASE"/>
    <property type="match status" value="1"/>
</dbReference>
<dbReference type="Pfam" id="PF00106">
    <property type="entry name" value="adh_short"/>
    <property type="match status" value="1"/>
</dbReference>
<reference evidence="4" key="1">
    <citation type="submission" date="2022-04" db="EMBL/GenBank/DDBJ databases">
        <title>Tomato heritable bacteria conferring resistance against bacterial wilt.</title>
        <authorList>
            <person name="Yin J."/>
        </authorList>
    </citation>
    <scope>NUCLEOTIDE SEQUENCE</scope>
    <source>
        <strain evidence="4">Cra20</strain>
    </source>
</reference>
<protein>
    <submittedName>
        <fullName evidence="4">Oxidoreductase</fullName>
    </submittedName>
</protein>
<dbReference type="InterPro" id="IPR002347">
    <property type="entry name" value="SDR_fam"/>
</dbReference>
<dbReference type="InterPro" id="IPR051911">
    <property type="entry name" value="SDR_oxidoreductase"/>
</dbReference>
<evidence type="ECO:0000313" key="4">
    <source>
        <dbReference type="EMBL" id="MDT8759624.1"/>
    </source>
</evidence>
<dbReference type="InterPro" id="IPR020904">
    <property type="entry name" value="Sc_DH/Rdtase_CS"/>
</dbReference>
<dbReference type="PROSITE" id="PS00061">
    <property type="entry name" value="ADH_SHORT"/>
    <property type="match status" value="1"/>
</dbReference>
<keyword evidence="2" id="KW-0560">Oxidoreductase</keyword>
<dbReference type="PRINTS" id="PR00080">
    <property type="entry name" value="SDRFAMILY"/>
</dbReference>
<organism evidence="4">
    <name type="scientific">Sphingomonas psychrotolerans</name>
    <dbReference type="NCBI Taxonomy" id="1327635"/>
    <lineage>
        <taxon>Bacteria</taxon>
        <taxon>Pseudomonadati</taxon>
        <taxon>Pseudomonadota</taxon>
        <taxon>Alphaproteobacteria</taxon>
        <taxon>Sphingomonadales</taxon>
        <taxon>Sphingomonadaceae</taxon>
        <taxon>Sphingomonas</taxon>
    </lineage>
</organism>
<comment type="caution">
    <text evidence="4">The sequence shown here is derived from an EMBL/GenBank/DDBJ whole genome shotgun (WGS) entry which is preliminary data.</text>
</comment>
<dbReference type="InterPro" id="IPR036291">
    <property type="entry name" value="NAD(P)-bd_dom_sf"/>
</dbReference>
<dbReference type="EMBL" id="JALMLT010000003">
    <property type="protein sequence ID" value="MDT8759624.1"/>
    <property type="molecule type" value="Genomic_DNA"/>
</dbReference>
<proteinExistence type="inferred from homology"/>
<dbReference type="Gene3D" id="3.40.50.720">
    <property type="entry name" value="NAD(P)-binding Rossmann-like Domain"/>
    <property type="match status" value="1"/>
</dbReference>
<sequence length="275" mass="29003">MKTWFITGISRGLGRALASHALARGDTVVGTVREGRPDIAAGSGTLHVLTVDLTDAGAIGRAVEEAFALAGRIDVIVNNAGFGLLGALEEASDAEFDRLFAVNVFAPFAVVRAALPRLRQQRRGHIINITSIAGRAPTGSSGLYAATKSAVEGMTQSLSHEIAPFGLKATAVAPGAFRTDFLSDHSIRRSQEAGSYAESVGKAVAYLDAMAGRQIGDPNRAAAAILEIADSSEPPLHLLLGTDALRRAREKLDAVIDEMDRWEELTRSTDFPAGE</sequence>
<evidence type="ECO:0000256" key="3">
    <source>
        <dbReference type="RuleBase" id="RU000363"/>
    </source>
</evidence>
<dbReference type="SUPFAM" id="SSF51735">
    <property type="entry name" value="NAD(P)-binding Rossmann-fold domains"/>
    <property type="match status" value="1"/>
</dbReference>
<dbReference type="NCBIfam" id="NF004824">
    <property type="entry name" value="PRK06180.1"/>
    <property type="match status" value="1"/>
</dbReference>